<sequence>MNYDEITKITAERISDYMTEAVNTDSIAVAEMFHNAAWGVRTLWFELVTKIDIRARASAFIEIARIIETEQVHCCIVFSLNIESRCPCTTIPFVSFIIAHFP</sequence>
<name>A0A7U1HRT3_ECOLX</name>
<protein>
    <submittedName>
        <fullName evidence="1">Stability (Stb) locus</fullName>
    </submittedName>
</protein>
<accession>A0A7U1HRT3</accession>
<geneLocation type="plasmid" evidence="1">
    <name>pESBL3203-unknown IncI</name>
</geneLocation>
<keyword evidence="1" id="KW-0614">Plasmid</keyword>
<organism evidence="1">
    <name type="scientific">Escherichia coli</name>
    <dbReference type="NCBI Taxonomy" id="562"/>
    <lineage>
        <taxon>Bacteria</taxon>
        <taxon>Pseudomonadati</taxon>
        <taxon>Pseudomonadota</taxon>
        <taxon>Gammaproteobacteria</taxon>
        <taxon>Enterobacterales</taxon>
        <taxon>Enterobacteriaceae</taxon>
        <taxon>Escherichia</taxon>
    </lineage>
</organism>
<proteinExistence type="predicted"/>
<dbReference type="EMBL" id="MW390529">
    <property type="protein sequence ID" value="QQZ47223.1"/>
    <property type="molecule type" value="Genomic_DNA"/>
</dbReference>
<evidence type="ECO:0000313" key="1">
    <source>
        <dbReference type="EMBL" id="QQZ47223.1"/>
    </source>
</evidence>
<dbReference type="AlphaFoldDB" id="A0A7U1HRT3"/>
<reference evidence="1" key="1">
    <citation type="journal article" date="2021" name="Sci. Rep.">
        <title>Antibiotic resistance plasmid composition and architecture in Escherichia coli isolates from meat.</title>
        <authorList>
            <person name="Darphorn T.S."/>
            <person name="Bel K."/>
            <person name="Koenders-van Sint Anneland B.B."/>
            <person name="Brul S."/>
            <person name="Ter Kuile B.H."/>
        </authorList>
    </citation>
    <scope>NUCLEOTIDE SEQUENCE</scope>
    <source>
        <strain evidence="1">ESBL3203</strain>
    </source>
</reference>